<evidence type="ECO:0000313" key="2">
    <source>
        <dbReference type="Proteomes" id="UP000304953"/>
    </source>
</evidence>
<dbReference type="Proteomes" id="UP000304953">
    <property type="component" value="Unassembled WGS sequence"/>
</dbReference>
<name>A0AC61RPZ4_9FIRM</name>
<organism evidence="1 2">
    <name type="scientific">Petralouisia muris</name>
    <dbReference type="NCBI Taxonomy" id="3032872"/>
    <lineage>
        <taxon>Bacteria</taxon>
        <taxon>Bacillati</taxon>
        <taxon>Bacillota</taxon>
        <taxon>Clostridia</taxon>
        <taxon>Lachnospirales</taxon>
        <taxon>Lachnospiraceae</taxon>
        <taxon>Petralouisia</taxon>
    </lineage>
</organism>
<dbReference type="EMBL" id="SRYA01000071">
    <property type="protein sequence ID" value="TGY91079.1"/>
    <property type="molecule type" value="Genomic_DNA"/>
</dbReference>
<proteinExistence type="predicted"/>
<protein>
    <submittedName>
        <fullName evidence="1">Response regulator</fullName>
    </submittedName>
</protein>
<sequence>MQRIIVVDDVEINRELLKNILKDEYIVETAEDGQQALQKIEKYQKETAVLLLDLQMPKVDGYAVIAEMRKNGWMRQIPVLVISGEFAVEVENLCFELGVSDFIHKPFEGTIVRNRIRNAVELFSYKKQLEQKVEEQEKALKRQSHIIQMQEEQLRKAKPFSKLMMEYRAAIMEVETKLKVLNEEFSQEYNRNPFESIKSRLKSPSSIFEKLARKGFPVTVESIRENLNDVAGVRVICSFPDDIYRLAQLFTSQDDIYLVREKDYIKAPKPNGYRSLHLILNVPIFLSDKKEYMKVELQFRTIAMDFWASLEHKLKYKKDVDDTDEIVGRLKACADSIEALDYQMQEIRNQIDRSRE</sequence>
<evidence type="ECO:0000313" key="1">
    <source>
        <dbReference type="EMBL" id="TGY91079.1"/>
    </source>
</evidence>
<accession>A0AC61RPZ4</accession>
<keyword evidence="2" id="KW-1185">Reference proteome</keyword>
<reference evidence="1" key="1">
    <citation type="submission" date="2019-04" db="EMBL/GenBank/DDBJ databases">
        <title>Microbes associate with the intestines of laboratory mice.</title>
        <authorList>
            <person name="Navarre W."/>
            <person name="Wong E."/>
            <person name="Huang K."/>
            <person name="Tropini C."/>
            <person name="Ng K."/>
            <person name="Yu B."/>
        </authorList>
    </citation>
    <scope>NUCLEOTIDE SEQUENCE</scope>
    <source>
        <strain evidence="1">NM01_1-7b</strain>
    </source>
</reference>
<gene>
    <name evidence="1" type="ORF">E5329_22820</name>
</gene>
<comment type="caution">
    <text evidence="1">The sequence shown here is derived from an EMBL/GenBank/DDBJ whole genome shotgun (WGS) entry which is preliminary data.</text>
</comment>